<dbReference type="EMBL" id="JABFAF010225729">
    <property type="protein sequence ID" value="MBA0875826.1"/>
    <property type="molecule type" value="Genomic_DNA"/>
</dbReference>
<protein>
    <submittedName>
        <fullName evidence="1">Uncharacterized protein</fullName>
    </submittedName>
</protein>
<keyword evidence="2" id="KW-1185">Reference proteome</keyword>
<name>A0A7J9MYG4_GOSSC</name>
<dbReference type="Proteomes" id="UP000593576">
    <property type="component" value="Unassembled WGS sequence"/>
</dbReference>
<evidence type="ECO:0000313" key="2">
    <source>
        <dbReference type="Proteomes" id="UP000593576"/>
    </source>
</evidence>
<proteinExistence type="predicted"/>
<gene>
    <name evidence="1" type="ORF">Goshw_002816</name>
</gene>
<evidence type="ECO:0000313" key="1">
    <source>
        <dbReference type="EMBL" id="MBA0875826.1"/>
    </source>
</evidence>
<sequence>MDTIEDPVIQAVIPNEYFQNPNAWHVKVPLVNFATVEMHQSDRVLRQFRFQQPILVAPGCWMIITKLTYDNCIWIGQDSGHTTFKCRKIGMIIYLLGNRSSFQS</sequence>
<accession>A0A7J9MYG4</accession>
<dbReference type="AlphaFoldDB" id="A0A7J9MYG4"/>
<organism evidence="1 2">
    <name type="scientific">Gossypium schwendimanii</name>
    <name type="common">Cotton</name>
    <dbReference type="NCBI Taxonomy" id="34291"/>
    <lineage>
        <taxon>Eukaryota</taxon>
        <taxon>Viridiplantae</taxon>
        <taxon>Streptophyta</taxon>
        <taxon>Embryophyta</taxon>
        <taxon>Tracheophyta</taxon>
        <taxon>Spermatophyta</taxon>
        <taxon>Magnoliopsida</taxon>
        <taxon>eudicotyledons</taxon>
        <taxon>Gunneridae</taxon>
        <taxon>Pentapetalae</taxon>
        <taxon>rosids</taxon>
        <taxon>malvids</taxon>
        <taxon>Malvales</taxon>
        <taxon>Malvaceae</taxon>
        <taxon>Malvoideae</taxon>
        <taxon>Gossypium</taxon>
    </lineage>
</organism>
<dbReference type="OrthoDB" id="994755at2759"/>
<reference evidence="1 2" key="1">
    <citation type="journal article" date="2019" name="Genome Biol. Evol.">
        <title>Insights into the evolution of the New World diploid cottons (Gossypium, subgenus Houzingenia) based on genome sequencing.</title>
        <authorList>
            <person name="Grover C.E."/>
            <person name="Arick M.A. 2nd"/>
            <person name="Thrash A."/>
            <person name="Conover J.L."/>
            <person name="Sanders W.S."/>
            <person name="Peterson D.G."/>
            <person name="Frelichowski J.E."/>
            <person name="Scheffler J.A."/>
            <person name="Scheffler B.E."/>
            <person name="Wendel J.F."/>
        </authorList>
    </citation>
    <scope>NUCLEOTIDE SEQUENCE [LARGE SCALE GENOMIC DNA]</scope>
    <source>
        <strain evidence="1">1</strain>
        <tissue evidence="1">Leaf</tissue>
    </source>
</reference>
<comment type="caution">
    <text evidence="1">The sequence shown here is derived from an EMBL/GenBank/DDBJ whole genome shotgun (WGS) entry which is preliminary data.</text>
</comment>